<dbReference type="SUPFAM" id="SSF81383">
    <property type="entry name" value="F-box domain"/>
    <property type="match status" value="1"/>
</dbReference>
<dbReference type="SUPFAM" id="SSF52047">
    <property type="entry name" value="RNI-like"/>
    <property type="match status" value="1"/>
</dbReference>
<sequence length="306" mass="34966">KELRDIMSVDVRKWEDMNIDCLTNVFGRVGWEALTLHLPLVCKSWYKVSLYPQFWKNLDFKSLRPDYIVSTKCIVDENVLLPEDIMDPLSIETRDLDLLIVKVAISRSCGMATKLVVPFRFMDDLVDDFLKSQSFLQGDEKAFMKLFSMLRSLEFLVLGPSDDYLRAILIGISHHCKNFLALSTNSYICEEEASAIVELLPSIKYLKLRGSFISHNSLMVILDGCKELVLLDVSDCTGFDAGDEEILNLASRIKIFISEGSSVDGYFRFLDFGDNYYVGDYDSSEDNFSDYYVGDYESCLTNWLSS</sequence>
<evidence type="ECO:0008006" key="3">
    <source>
        <dbReference type="Google" id="ProtNLM"/>
    </source>
</evidence>
<comment type="caution">
    <text evidence="1">The sequence shown here is derived from an EMBL/GenBank/DDBJ whole genome shotgun (WGS) entry which is preliminary data.</text>
</comment>
<dbReference type="PANTHER" id="PTHR38926:SF5">
    <property type="entry name" value="F-BOX AND LEUCINE-RICH REPEAT PROTEIN 6"/>
    <property type="match status" value="1"/>
</dbReference>
<gene>
    <name evidence="1" type="ORF">IFM89_015983</name>
</gene>
<dbReference type="Gene3D" id="3.80.10.10">
    <property type="entry name" value="Ribonuclease Inhibitor"/>
    <property type="match status" value="1"/>
</dbReference>
<dbReference type="PANTHER" id="PTHR38926">
    <property type="entry name" value="F-BOX DOMAIN CONTAINING PROTEIN, EXPRESSED"/>
    <property type="match status" value="1"/>
</dbReference>
<dbReference type="Proteomes" id="UP000631114">
    <property type="component" value="Unassembled WGS sequence"/>
</dbReference>
<name>A0A835LQF0_9MAGN</name>
<dbReference type="EMBL" id="JADFTS010000006">
    <property type="protein sequence ID" value="KAF9601057.1"/>
    <property type="molecule type" value="Genomic_DNA"/>
</dbReference>
<accession>A0A835LQF0</accession>
<organism evidence="1 2">
    <name type="scientific">Coptis chinensis</name>
    <dbReference type="NCBI Taxonomy" id="261450"/>
    <lineage>
        <taxon>Eukaryota</taxon>
        <taxon>Viridiplantae</taxon>
        <taxon>Streptophyta</taxon>
        <taxon>Embryophyta</taxon>
        <taxon>Tracheophyta</taxon>
        <taxon>Spermatophyta</taxon>
        <taxon>Magnoliopsida</taxon>
        <taxon>Ranunculales</taxon>
        <taxon>Ranunculaceae</taxon>
        <taxon>Coptidoideae</taxon>
        <taxon>Coptis</taxon>
    </lineage>
</organism>
<feature type="non-terminal residue" evidence="1">
    <location>
        <position position="1"/>
    </location>
</feature>
<evidence type="ECO:0000313" key="2">
    <source>
        <dbReference type="Proteomes" id="UP000631114"/>
    </source>
</evidence>
<dbReference type="Gene3D" id="1.20.1280.50">
    <property type="match status" value="1"/>
</dbReference>
<evidence type="ECO:0000313" key="1">
    <source>
        <dbReference type="EMBL" id="KAF9601057.1"/>
    </source>
</evidence>
<dbReference type="AlphaFoldDB" id="A0A835LQF0"/>
<dbReference type="InterPro" id="IPR036047">
    <property type="entry name" value="F-box-like_dom_sf"/>
</dbReference>
<reference evidence="1 2" key="1">
    <citation type="submission" date="2020-10" db="EMBL/GenBank/DDBJ databases">
        <title>The Coptis chinensis genome and diversification of protoberbering-type alkaloids.</title>
        <authorList>
            <person name="Wang B."/>
            <person name="Shu S."/>
            <person name="Song C."/>
            <person name="Liu Y."/>
        </authorList>
    </citation>
    <scope>NUCLEOTIDE SEQUENCE [LARGE SCALE GENOMIC DNA]</scope>
    <source>
        <strain evidence="1">HL-2020</strain>
        <tissue evidence="1">Leaf</tissue>
    </source>
</reference>
<proteinExistence type="predicted"/>
<keyword evidence="2" id="KW-1185">Reference proteome</keyword>
<protein>
    <recommendedName>
        <fullName evidence="3">F-box/LRR-repeat protein</fullName>
    </recommendedName>
</protein>
<dbReference type="OrthoDB" id="1929062at2759"/>
<dbReference type="InterPro" id="IPR032675">
    <property type="entry name" value="LRR_dom_sf"/>
</dbReference>